<dbReference type="SUPFAM" id="SSF81383">
    <property type="entry name" value="F-box domain"/>
    <property type="match status" value="1"/>
</dbReference>
<keyword evidence="2" id="KW-1185">Reference proteome</keyword>
<dbReference type="AlphaFoldDB" id="A0A397TMN3"/>
<name>A0A397TMN3_9GLOM</name>
<accession>A0A397TMN3</accession>
<reference evidence="1 2" key="1">
    <citation type="submission" date="2018-06" db="EMBL/GenBank/DDBJ databases">
        <title>Comparative genomics reveals the genomic features of Rhizophagus irregularis, R. cerebriforme, R. diaphanum and Gigaspora rosea, and their symbiotic lifestyle signature.</title>
        <authorList>
            <person name="Morin E."/>
            <person name="San Clemente H."/>
            <person name="Chen E.C.H."/>
            <person name="De La Providencia I."/>
            <person name="Hainaut M."/>
            <person name="Kuo A."/>
            <person name="Kohler A."/>
            <person name="Murat C."/>
            <person name="Tang N."/>
            <person name="Roy S."/>
            <person name="Loubradou J."/>
            <person name="Henrissat B."/>
            <person name="Grigoriev I.V."/>
            <person name="Corradi N."/>
            <person name="Roux C."/>
            <person name="Martin F.M."/>
        </authorList>
    </citation>
    <scope>NUCLEOTIDE SEQUENCE [LARGE SCALE GENOMIC DNA]</scope>
    <source>
        <strain evidence="1 2">DAOM 227022</strain>
    </source>
</reference>
<protein>
    <recommendedName>
        <fullName evidence="3">F-box domain-containing protein</fullName>
    </recommendedName>
</protein>
<sequence length="147" mass="17605">MPYLIADCLEIILSELKFDSASLHSCILVNRLWCRIAIPILWKNFFYFYYCNRTELNSRNKFYDIIIYLLPTSSKQLLLDNKIKLPLPTNLNQPLFNYINFFSQISPNFIDNVIQKLINKEFGFIQFQENCNKNLLEQEIYKLFINN</sequence>
<organism evidence="1 2">
    <name type="scientific">Glomus cerebriforme</name>
    <dbReference type="NCBI Taxonomy" id="658196"/>
    <lineage>
        <taxon>Eukaryota</taxon>
        <taxon>Fungi</taxon>
        <taxon>Fungi incertae sedis</taxon>
        <taxon>Mucoromycota</taxon>
        <taxon>Glomeromycotina</taxon>
        <taxon>Glomeromycetes</taxon>
        <taxon>Glomerales</taxon>
        <taxon>Glomeraceae</taxon>
        <taxon>Glomus</taxon>
    </lineage>
</organism>
<feature type="non-terminal residue" evidence="1">
    <location>
        <position position="147"/>
    </location>
</feature>
<evidence type="ECO:0008006" key="3">
    <source>
        <dbReference type="Google" id="ProtNLM"/>
    </source>
</evidence>
<proteinExistence type="predicted"/>
<comment type="caution">
    <text evidence="1">The sequence shown here is derived from an EMBL/GenBank/DDBJ whole genome shotgun (WGS) entry which is preliminary data.</text>
</comment>
<dbReference type="OrthoDB" id="2349664at2759"/>
<gene>
    <name evidence="1" type="ORF">C1645_813223</name>
</gene>
<evidence type="ECO:0000313" key="1">
    <source>
        <dbReference type="EMBL" id="RIA98176.1"/>
    </source>
</evidence>
<dbReference type="EMBL" id="QKYT01000020">
    <property type="protein sequence ID" value="RIA98176.1"/>
    <property type="molecule type" value="Genomic_DNA"/>
</dbReference>
<dbReference type="InterPro" id="IPR036047">
    <property type="entry name" value="F-box-like_dom_sf"/>
</dbReference>
<evidence type="ECO:0000313" key="2">
    <source>
        <dbReference type="Proteomes" id="UP000265703"/>
    </source>
</evidence>
<dbReference type="Proteomes" id="UP000265703">
    <property type="component" value="Unassembled WGS sequence"/>
</dbReference>